<proteinExistence type="inferred from homology"/>
<feature type="domain" description="PurM-like N-terminal" evidence="2">
    <location>
        <begin position="51"/>
        <end position="161"/>
    </location>
</feature>
<accession>A0A075NVN1</accession>
<dbReference type="NCBIfam" id="TIGR02124">
    <property type="entry name" value="hypE"/>
    <property type="match status" value="1"/>
</dbReference>
<reference evidence="4 5" key="1">
    <citation type="submission" date="2014-06" db="EMBL/GenBank/DDBJ databases">
        <title>Genomes of Alteromonas australica, a world apart.</title>
        <authorList>
            <person name="Gonzaga A."/>
            <person name="Lopez-Perez M."/>
            <person name="Rodriguez-Valera F."/>
        </authorList>
    </citation>
    <scope>NUCLEOTIDE SEQUENCE [LARGE SCALE GENOMIC DNA]</scope>
    <source>
        <strain evidence="4 5">H 17</strain>
    </source>
</reference>
<dbReference type="CDD" id="cd02197">
    <property type="entry name" value="HypE"/>
    <property type="match status" value="1"/>
</dbReference>
<dbReference type="Gene3D" id="3.30.1330.10">
    <property type="entry name" value="PurM-like, N-terminal domain"/>
    <property type="match status" value="1"/>
</dbReference>
<dbReference type="InterPro" id="IPR011854">
    <property type="entry name" value="HypE"/>
</dbReference>
<dbReference type="InterPro" id="IPR016188">
    <property type="entry name" value="PurM-like_N"/>
</dbReference>
<dbReference type="InterPro" id="IPR010918">
    <property type="entry name" value="PurM-like_C_dom"/>
</dbReference>
<keyword evidence="5" id="KW-1185">Reference proteome</keyword>
<evidence type="ECO:0000313" key="4">
    <source>
        <dbReference type="EMBL" id="AIF97493.1"/>
    </source>
</evidence>
<dbReference type="PIRSF" id="PIRSF005644">
    <property type="entry name" value="Hdrgns_mtr_HypE"/>
    <property type="match status" value="1"/>
</dbReference>
<dbReference type="SUPFAM" id="SSF55326">
    <property type="entry name" value="PurM N-terminal domain-like"/>
    <property type="match status" value="1"/>
</dbReference>
<comment type="similarity">
    <text evidence="1">Belongs to the HypE family.</text>
</comment>
<protein>
    <submittedName>
        <fullName evidence="4">Hydrogenase expression protein HypE</fullName>
    </submittedName>
</protein>
<dbReference type="Proteomes" id="UP000056090">
    <property type="component" value="Chromosome"/>
</dbReference>
<evidence type="ECO:0000313" key="5">
    <source>
        <dbReference type="Proteomes" id="UP000056090"/>
    </source>
</evidence>
<dbReference type="SUPFAM" id="SSF56042">
    <property type="entry name" value="PurM C-terminal domain-like"/>
    <property type="match status" value="1"/>
</dbReference>
<dbReference type="PANTHER" id="PTHR30303:SF0">
    <property type="entry name" value="CARBAMOYL DEHYDRATASE HYPE"/>
    <property type="match status" value="1"/>
</dbReference>
<dbReference type="KEGG" id="aal:EP13_01560"/>
<dbReference type="InterPro" id="IPR036921">
    <property type="entry name" value="PurM-like_N_sf"/>
</dbReference>
<organism evidence="4 5">
    <name type="scientific">Alteromonas australica</name>
    <dbReference type="NCBI Taxonomy" id="589873"/>
    <lineage>
        <taxon>Bacteria</taxon>
        <taxon>Pseudomonadati</taxon>
        <taxon>Pseudomonadota</taxon>
        <taxon>Gammaproteobacteria</taxon>
        <taxon>Alteromonadales</taxon>
        <taxon>Alteromonadaceae</taxon>
        <taxon>Alteromonas/Salinimonas group</taxon>
        <taxon>Alteromonas</taxon>
    </lineage>
</organism>
<evidence type="ECO:0000256" key="1">
    <source>
        <dbReference type="ARBA" id="ARBA00006243"/>
    </source>
</evidence>
<dbReference type="EMBL" id="CP008849">
    <property type="protein sequence ID" value="AIF97493.1"/>
    <property type="molecule type" value="Genomic_DNA"/>
</dbReference>
<dbReference type="GO" id="GO:0051604">
    <property type="term" value="P:protein maturation"/>
    <property type="evidence" value="ECO:0007669"/>
    <property type="project" value="TreeGrafter"/>
</dbReference>
<evidence type="ECO:0000259" key="2">
    <source>
        <dbReference type="Pfam" id="PF00586"/>
    </source>
</evidence>
<dbReference type="InterPro" id="IPR036676">
    <property type="entry name" value="PurM-like_C_sf"/>
</dbReference>
<dbReference type="Gene3D" id="3.90.650.10">
    <property type="entry name" value="PurM-like C-terminal domain"/>
    <property type="match status" value="1"/>
</dbReference>
<gene>
    <name evidence="4" type="ORF">EP13_01560</name>
</gene>
<feature type="domain" description="PurM-like C-terminal" evidence="3">
    <location>
        <begin position="175"/>
        <end position="324"/>
    </location>
</feature>
<name>A0A075NVN1_9ALTE</name>
<dbReference type="Pfam" id="PF00586">
    <property type="entry name" value="AIRS"/>
    <property type="match status" value="1"/>
</dbReference>
<dbReference type="GeneID" id="78253631"/>
<dbReference type="AlphaFoldDB" id="A0A075NVN1"/>
<dbReference type="Pfam" id="PF02769">
    <property type="entry name" value="AIRS_C"/>
    <property type="match status" value="1"/>
</dbReference>
<dbReference type="PANTHER" id="PTHR30303">
    <property type="entry name" value="HYDROGENASE ISOENZYMES FORMATION PROTEIN HYPE"/>
    <property type="match status" value="1"/>
</dbReference>
<evidence type="ECO:0000259" key="3">
    <source>
        <dbReference type="Pfam" id="PF02769"/>
    </source>
</evidence>
<dbReference type="eggNOG" id="COG0309">
    <property type="taxonomic scope" value="Bacteria"/>
</dbReference>
<sequence>MKSAEGNNHPSSEPLGTESIQLAQGNGGTLTKRLIDHVFKNKANKDLDLLHDAATVTFDGPYLSITTDSFVVSPPTFPGGNVGALSVYGTVNDLAVVGATPRYISTAFIIEEGFSLSTLKQIVNGMHQAAAETKVAIVTGDTKVVPKGSGGGVYINTTGVGDSQDAPIWDTSLIKAGDHVLVSGSVGDHGACVLLAREDYGLQGQLKSDCGSVVPLIDPIKHLEGVRFVRDPTRGGLSVLLHDVANETGFDIELIENNIPVRPEVASVCEILGFDPFVLACEGRIVAVVAPDISGKVLEHWRSIRNGEQAEHIGVIVKNTESKGRVTIVTPMGGRRFMNELEDEPLPRIC</sequence>
<dbReference type="RefSeq" id="WP_052364238.1">
    <property type="nucleotide sequence ID" value="NZ_CBCSKJ010000005.1"/>
</dbReference>